<evidence type="ECO:0008006" key="4">
    <source>
        <dbReference type="Google" id="ProtNLM"/>
    </source>
</evidence>
<dbReference type="SMART" id="SM01157">
    <property type="entry name" value="DUF1719"/>
    <property type="match status" value="1"/>
</dbReference>
<dbReference type="EnsemblPlants" id="KQL22285">
    <property type="protein sequence ID" value="KQL22285"/>
    <property type="gene ID" value="SETIT_032180mg"/>
</dbReference>
<reference evidence="1" key="2">
    <citation type="submission" date="2015-07" db="EMBL/GenBank/DDBJ databases">
        <authorList>
            <person name="Noorani M."/>
        </authorList>
    </citation>
    <scope>NUCLEOTIDE SEQUENCE</scope>
    <source>
        <strain evidence="1">Yugu1</strain>
    </source>
</reference>
<dbReference type="HOGENOM" id="CLU_022287_0_0_1"/>
<dbReference type="InterPro" id="IPR013181">
    <property type="entry name" value="DUF1719"/>
</dbReference>
<dbReference type="AlphaFoldDB" id="K3ZZZ5"/>
<name>K3ZZZ5_SETIT</name>
<dbReference type="OMA" id="RIRNCHW"/>
<dbReference type="eggNOG" id="ENOG502R6A3">
    <property type="taxonomic scope" value="Eukaryota"/>
</dbReference>
<accession>K3ZZZ5</accession>
<proteinExistence type="predicted"/>
<evidence type="ECO:0000313" key="3">
    <source>
        <dbReference type="Proteomes" id="UP000004995"/>
    </source>
</evidence>
<organism evidence="1">
    <name type="scientific">Setaria italica</name>
    <name type="common">Foxtail millet</name>
    <name type="synonym">Panicum italicum</name>
    <dbReference type="NCBI Taxonomy" id="4555"/>
    <lineage>
        <taxon>Eukaryota</taxon>
        <taxon>Viridiplantae</taxon>
        <taxon>Streptophyta</taxon>
        <taxon>Embryophyta</taxon>
        <taxon>Tracheophyta</taxon>
        <taxon>Spermatophyta</taxon>
        <taxon>Magnoliopsida</taxon>
        <taxon>Liliopsida</taxon>
        <taxon>Poales</taxon>
        <taxon>Poaceae</taxon>
        <taxon>PACMAD clade</taxon>
        <taxon>Panicoideae</taxon>
        <taxon>Panicodae</taxon>
        <taxon>Paniceae</taxon>
        <taxon>Cenchrinae</taxon>
        <taxon>Setaria</taxon>
    </lineage>
</organism>
<gene>
    <name evidence="1" type="ORF">SETIT_2G017400v2</name>
</gene>
<dbReference type="EMBL" id="CM003529">
    <property type="protein sequence ID" value="RCV09314.1"/>
    <property type="molecule type" value="Genomic_DNA"/>
</dbReference>
<evidence type="ECO:0000313" key="1">
    <source>
        <dbReference type="EMBL" id="RCV09314.1"/>
    </source>
</evidence>
<keyword evidence="3" id="KW-1185">Reference proteome</keyword>
<reference evidence="2" key="3">
    <citation type="submission" date="2018-08" db="UniProtKB">
        <authorList>
            <consortium name="EnsemblPlants"/>
        </authorList>
    </citation>
    <scope>IDENTIFICATION</scope>
    <source>
        <strain evidence="2">Yugu1</strain>
    </source>
</reference>
<evidence type="ECO:0000313" key="2">
    <source>
        <dbReference type="EnsemblPlants" id="KQL22285"/>
    </source>
</evidence>
<dbReference type="Pfam" id="PF08224">
    <property type="entry name" value="DUF1719"/>
    <property type="match status" value="1"/>
</dbReference>
<dbReference type="PANTHER" id="PTHR33377:SF31">
    <property type="entry name" value="RX N-TERMINAL DOMAIN-CONTAINING PROTEIN"/>
    <property type="match status" value="1"/>
</dbReference>
<dbReference type="Proteomes" id="UP000004995">
    <property type="component" value="Unassembled WGS sequence"/>
</dbReference>
<dbReference type="EMBL" id="AGNK02000647">
    <property type="status" value="NOT_ANNOTATED_CDS"/>
    <property type="molecule type" value="Genomic_DNA"/>
</dbReference>
<dbReference type="OrthoDB" id="624555at2759"/>
<dbReference type="Gramene" id="KQL22285">
    <property type="protein sequence ID" value="KQL22285"/>
    <property type="gene ID" value="SETIT_032180mg"/>
</dbReference>
<dbReference type="PANTHER" id="PTHR33377">
    <property type="entry name" value="OS10G0134700 PROTEIN-RELATED"/>
    <property type="match status" value="1"/>
</dbReference>
<protein>
    <recommendedName>
        <fullName evidence="4">Rx N-terminal domain-containing protein</fullName>
    </recommendedName>
</protein>
<sequence>MAELVSSAIVQETVGQILSGLVQKYEEKEESNEKRNLERLEIAHIRLEAALETSNKWQITDASLLRWRKKLKHAAQECDDTLHKCKQRILEDEQMEREVKNSSLPNRIVHATKSFALSIFKRNDNDLRRSIAQRFEWYADGASEFLRFIELGGTPRRHMPFECFVKNLFAGKELHHKIVRGNEYPLFQLWLTPIRNPVHGIDVSLIFIQYDGTPEGNICFSLVIQLSESIDIVGIAVKCLQLFAPHFKCKFENIRNELTQLPNEDFSWGPTFYSDHKEHWDKLNSLSSQVVRPNPFCCKEHGRHKVRRFSNMDMAGLSDGLLEPVIQFTLHCHISLSMYRKQKTSLSEDLISLQDYPYLKAGIAFSPHGCLEDMLPVNRSSEIAATVRKEQHFLQTDITLEQLEEIMLPKAIDYFRQNAEAMIFKMLWKSKHGFALIQVEKPCMSTWRSSMRRRSTSRGARKRKLFQEDDEEIIRSRIRNCHWLDSWFTLMPVQLQRSLRNWIRKEKEILIAAPQLHLKF</sequence>
<reference evidence="1 3" key="1">
    <citation type="journal article" date="2012" name="Nat. Biotechnol.">
        <title>Reference genome sequence of the model plant Setaria.</title>
        <authorList>
            <person name="Bennetzen J.L."/>
            <person name="Schmutz J."/>
            <person name="Wang H."/>
            <person name="Percifield R."/>
            <person name="Hawkins J."/>
            <person name="Pontaroli A.C."/>
            <person name="Estep M."/>
            <person name="Feng L."/>
            <person name="Vaughn J.N."/>
            <person name="Grimwood J."/>
            <person name="Jenkins J."/>
            <person name="Barry K."/>
            <person name="Lindquist E."/>
            <person name="Hellsten U."/>
            <person name="Deshpande S."/>
            <person name="Wang X."/>
            <person name="Wu X."/>
            <person name="Mitros T."/>
            <person name="Triplett J."/>
            <person name="Yang X."/>
            <person name="Ye C.Y."/>
            <person name="Mauro-Herrera M."/>
            <person name="Wang L."/>
            <person name="Li P."/>
            <person name="Sharma M."/>
            <person name="Sharma R."/>
            <person name="Ronald P.C."/>
            <person name="Panaud O."/>
            <person name="Kellogg E.A."/>
            <person name="Brutnell T.P."/>
            <person name="Doust A.N."/>
            <person name="Tuskan G.A."/>
            <person name="Rokhsar D."/>
            <person name="Devos K.M."/>
        </authorList>
    </citation>
    <scope>NUCLEOTIDE SEQUENCE [LARGE SCALE GENOMIC DNA]</scope>
    <source>
        <strain evidence="3">cv. Yugu1</strain>
        <strain evidence="1">Yugu1</strain>
    </source>
</reference>